<organism evidence="1 2">
    <name type="scientific">Sandaracinus amylolyticus</name>
    <dbReference type="NCBI Taxonomy" id="927083"/>
    <lineage>
        <taxon>Bacteria</taxon>
        <taxon>Pseudomonadati</taxon>
        <taxon>Myxococcota</taxon>
        <taxon>Polyangia</taxon>
        <taxon>Polyangiales</taxon>
        <taxon>Sandaracinaceae</taxon>
        <taxon>Sandaracinus</taxon>
    </lineage>
</organism>
<evidence type="ECO:0000313" key="2">
    <source>
        <dbReference type="Proteomes" id="UP000034883"/>
    </source>
</evidence>
<dbReference type="RefSeq" id="WP_053235990.1">
    <property type="nucleotide sequence ID" value="NZ_CP011125.1"/>
</dbReference>
<dbReference type="STRING" id="927083.DB32_006042"/>
<dbReference type="EMBL" id="CP011125">
    <property type="protein sequence ID" value="AKF08893.1"/>
    <property type="molecule type" value="Genomic_DNA"/>
</dbReference>
<proteinExistence type="predicted"/>
<sequence>MTNLAMLKATGRGTLSARASIEGLGVEFVTRPEMAGTAADGRVRVESLKLDGFKTTERAHLQRSTLEAKGATIKLADVGGKVTRALAAEPEHTTWLTQTVDHDDTAIVVASTAGWPTSGVLHIDTEAIRYTGLGTTTIGSATYGTFTGCTRGIWDTIAQHHYVGIGSTLRYPEVTSSVTVLQGRRVRLHLYERGDDPQGDGTQRWLGVVSGSPRMSGPQWSIMLDPISSILDAELGVGLDQQTGARGIRYSAAEPFRLSLQRKPGNPDVEYTDHGSAAWIWGVGSERPLIEFPSASHDGFFESQDEFLATVQSEIDAATAGWNTAVFIEPYGNAFRFRVYSGGSPDGVAIILSSSGNTFGSPRGPACDGLLIPALYTSDTAPEGLPETTIVAGTDYYAYLHGSVRGGGQVPRGIFGTPEIARTHTALEADSPAYRIFLGGAVAAPPAGSTALVEWSDTDTEKSYRVVGSDPARRAVDLERGSSPDDPGFHFFTPELPVSIRFGRSYGATSTSSGLGTFTLMQALEDEAPEQVNLGAQPMIQPGDWNAAEWEAAYAGASALATQRRYTTFEAIALADLLTPDLQLVSHFLAFDSQGRLTIKRLRLASATEAATFVIDRDTLIGWPTYERSPLGQTNTLALVGGYDAREGEAVGQPFTVRDAGSYGRAPAARILKIEPRSAYIGPPITPDDVMEVAQTVLGIFSGPYAYVTCEVPLTAIDALLGSTVSFSTRHLPNESGARGMDGQIGLVLAREIDWYGAKIQLTVLVDARRIAGYAPAGLVTGQTNTAGTTWAITLDARTFASGEDAADHFVAGDVVFVQEFDDASPTVVDGEVVSATGYVVTVDLPGGWTPGASTWMLITRAATTPPSARQKRYAFVAGSDARIGFSDGEESARQFAP</sequence>
<accession>A0A0F6W6P6</accession>
<evidence type="ECO:0000313" key="1">
    <source>
        <dbReference type="EMBL" id="AKF08893.1"/>
    </source>
</evidence>
<dbReference type="Proteomes" id="UP000034883">
    <property type="component" value="Chromosome"/>
</dbReference>
<gene>
    <name evidence="1" type="ORF">DB32_006042</name>
</gene>
<name>A0A0F6W6P6_9BACT</name>
<dbReference type="AlphaFoldDB" id="A0A0F6W6P6"/>
<protein>
    <submittedName>
        <fullName evidence="1">Uncharacterized protein</fullName>
    </submittedName>
</protein>
<dbReference type="KEGG" id="samy:DB32_006042"/>
<keyword evidence="2" id="KW-1185">Reference proteome</keyword>
<reference evidence="1 2" key="1">
    <citation type="submission" date="2015-03" db="EMBL/GenBank/DDBJ databases">
        <title>Genome assembly of Sandaracinus amylolyticus DSM 53668.</title>
        <authorList>
            <person name="Sharma G."/>
            <person name="Subramanian S."/>
        </authorList>
    </citation>
    <scope>NUCLEOTIDE SEQUENCE [LARGE SCALE GENOMIC DNA]</scope>
    <source>
        <strain evidence="1 2">DSM 53668</strain>
    </source>
</reference>